<keyword evidence="1" id="KW-1133">Transmembrane helix</keyword>
<accession>A0A7W8HF48</accession>
<feature type="transmembrane region" description="Helical" evidence="1">
    <location>
        <begin position="95"/>
        <end position="115"/>
    </location>
</feature>
<keyword evidence="3" id="KW-1185">Reference proteome</keyword>
<dbReference type="Proteomes" id="UP000532440">
    <property type="component" value="Unassembled WGS sequence"/>
</dbReference>
<keyword evidence="1" id="KW-0472">Membrane</keyword>
<dbReference type="EMBL" id="JACHGB010000001">
    <property type="protein sequence ID" value="MBB5270682.1"/>
    <property type="molecule type" value="Genomic_DNA"/>
</dbReference>
<dbReference type="InterPro" id="IPR007404">
    <property type="entry name" value="YdjM-like"/>
</dbReference>
<dbReference type="InterPro" id="IPR053170">
    <property type="entry name" value="Transcription_regulator"/>
</dbReference>
<comment type="caution">
    <text evidence="2">The sequence shown here is derived from an EMBL/GenBank/DDBJ whole genome shotgun (WGS) entry which is preliminary data.</text>
</comment>
<name>A0A7W8HF48_9BURK</name>
<dbReference type="PANTHER" id="PTHR40031:SF1">
    <property type="entry name" value="MEMBRANE-BOUND METAL-DEPENDENT HYDROLASE"/>
    <property type="match status" value="1"/>
</dbReference>
<dbReference type="PANTHER" id="PTHR40031">
    <property type="entry name" value="HYPOTHETICAL MEMBRANE SPANNING PROTEIN"/>
    <property type="match status" value="1"/>
</dbReference>
<gene>
    <name evidence="2" type="ORF">HNQ70_000666</name>
</gene>
<feature type="transmembrane region" description="Helical" evidence="1">
    <location>
        <begin position="63"/>
        <end position="83"/>
    </location>
</feature>
<dbReference type="AlphaFoldDB" id="A0A7W8HF48"/>
<dbReference type="RefSeq" id="WP_183964215.1">
    <property type="nucleotide sequence ID" value="NZ_BAABEW010000004.1"/>
</dbReference>
<keyword evidence="1" id="KW-0812">Transmembrane</keyword>
<reference evidence="2 3" key="1">
    <citation type="submission" date="2020-08" db="EMBL/GenBank/DDBJ databases">
        <title>Genomic Encyclopedia of Type Strains, Phase IV (KMG-IV): sequencing the most valuable type-strain genomes for metagenomic binning, comparative biology and taxonomic classification.</title>
        <authorList>
            <person name="Goeker M."/>
        </authorList>
    </citation>
    <scope>NUCLEOTIDE SEQUENCE [LARGE SCALE GENOMIC DNA]</scope>
    <source>
        <strain evidence="2 3">DSM 29781</strain>
    </source>
</reference>
<dbReference type="Pfam" id="PF04307">
    <property type="entry name" value="YdjM"/>
    <property type="match status" value="1"/>
</dbReference>
<proteinExistence type="predicted"/>
<protein>
    <submittedName>
        <fullName evidence="2">Inner membrane protein</fullName>
    </submittedName>
</protein>
<organism evidence="2 3">
    <name type="scientific">Quisquiliibacterium transsilvanicum</name>
    <dbReference type="NCBI Taxonomy" id="1549638"/>
    <lineage>
        <taxon>Bacteria</taxon>
        <taxon>Pseudomonadati</taxon>
        <taxon>Pseudomonadota</taxon>
        <taxon>Betaproteobacteria</taxon>
        <taxon>Burkholderiales</taxon>
        <taxon>Burkholderiaceae</taxon>
        <taxon>Quisquiliibacterium</taxon>
    </lineage>
</organism>
<feature type="transmembrane region" description="Helical" evidence="1">
    <location>
        <begin position="163"/>
        <end position="181"/>
    </location>
</feature>
<sequence length="342" mass="36965">MDSISQFALGAAVGVAVMGRHTAPWKAALWGGVCGTLPDLDALIDHGDPVSNMTLHRAQTHALFWQTLAAPLLAALAGVFGRGSCSWRDGFGRRLLAVWLILVTHALLDAMTVYGTQLALPFSNHPFGVGSIFIIDPLYTIPLLVGLAVAVRARRPGHLTWNLAGLALSTAYLAWSAAAQWQVTAAVRAQLAGAAGAPVERVLVTPAPFNTLLWRVVVMREHGYDEGFVSLLDRGRPVRFDTFPRDAALHGQLRTLEPVARIAWFTKGFFSVNERDGVVRITDLRMGQEPFYVFSFAVARRASEPAPITPPQSAGGRGGLDPWAYLGWIARRSLGADLPPPH</sequence>
<feature type="transmembrane region" description="Helical" evidence="1">
    <location>
        <begin position="127"/>
        <end position="151"/>
    </location>
</feature>
<evidence type="ECO:0000313" key="2">
    <source>
        <dbReference type="EMBL" id="MBB5270682.1"/>
    </source>
</evidence>
<evidence type="ECO:0000256" key="1">
    <source>
        <dbReference type="SAM" id="Phobius"/>
    </source>
</evidence>
<evidence type="ECO:0000313" key="3">
    <source>
        <dbReference type="Proteomes" id="UP000532440"/>
    </source>
</evidence>